<evidence type="ECO:0000256" key="1">
    <source>
        <dbReference type="SAM" id="MobiDB-lite"/>
    </source>
</evidence>
<dbReference type="GO" id="GO:0000724">
    <property type="term" value="P:double-strand break repair via homologous recombination"/>
    <property type="evidence" value="ECO:0007669"/>
    <property type="project" value="InterPro"/>
</dbReference>
<feature type="compositionally biased region" description="Acidic residues" evidence="1">
    <location>
        <begin position="57"/>
        <end position="74"/>
    </location>
</feature>
<gene>
    <name evidence="5" type="primary">CSON003306</name>
</gene>
<dbReference type="VEuPathDB" id="VectorBase:CSON003306"/>
<feature type="region of interest" description="Disordered" evidence="1">
    <location>
        <begin position="35"/>
        <end position="86"/>
    </location>
</feature>
<dbReference type="InterPro" id="IPR036315">
    <property type="entry name" value="BRCA2_hlx_sf"/>
</dbReference>
<dbReference type="InterPro" id="IPR015525">
    <property type="entry name" value="BRCA2"/>
</dbReference>
<dbReference type="SUPFAM" id="SSF50249">
    <property type="entry name" value="Nucleic acid-binding proteins"/>
    <property type="match status" value="3"/>
</dbReference>
<dbReference type="Pfam" id="PF09104">
    <property type="entry name" value="BRCA-2_OB3"/>
    <property type="match status" value="1"/>
</dbReference>
<organism evidence="5">
    <name type="scientific">Culicoides sonorensis</name>
    <name type="common">Biting midge</name>
    <dbReference type="NCBI Taxonomy" id="179676"/>
    <lineage>
        <taxon>Eukaryota</taxon>
        <taxon>Metazoa</taxon>
        <taxon>Ecdysozoa</taxon>
        <taxon>Arthropoda</taxon>
        <taxon>Hexapoda</taxon>
        <taxon>Insecta</taxon>
        <taxon>Pterygota</taxon>
        <taxon>Neoptera</taxon>
        <taxon>Endopterygota</taxon>
        <taxon>Diptera</taxon>
        <taxon>Nematocera</taxon>
        <taxon>Chironomoidea</taxon>
        <taxon>Ceratopogonidae</taxon>
        <taxon>Ceratopogoninae</taxon>
        <taxon>Culicoides</taxon>
        <taxon>Monoculicoides</taxon>
    </lineage>
</organism>
<dbReference type="EMBL" id="UFQT01001599">
    <property type="protein sequence ID" value="SSX31115.1"/>
    <property type="molecule type" value="Genomic_DNA"/>
</dbReference>
<dbReference type="Pfam" id="PF09103">
    <property type="entry name" value="BRCA-2_OB1"/>
    <property type="match status" value="1"/>
</dbReference>
<sequence>MDEVINSSPNASKSKSYYSQRKSLRLLKYKKIQEKKKLKTSSETENSNFSLGVSELNNDEDLFESDKEEDESETIQEKSEFKSPIPNVKTKPIERLKDPTTSLLPQFHFSESRSQPDSDEDIFEIEKLTQNLEKIPHAHQIKENNDINVNIFEYGNFLQGKVTYKKECDEEMVESEDLPQHLLDILDFKIPAEQKSSETQQNADINDDVELFCDQIYGGLGKNYDKPINESPKYCSWTLGTKEIIKNKLLAESTSNEFKTLGGIEIVTMEEDRLSQMPPVNIESRNLQNGFNPENIPLEVLEIIKDFEEIEEYEPPRPCSPIHLNVIRPKKTYKNRSQVKKKIQFDPLDNEYILNPIEAEEDLYENQPTPQLSQNNQNPSAYIDINMDSKLLFELEGLSQSLKQTSKSEHDFSVDTKFSSPTKCLLNPIEFRDDCSLEASPSSVKSNSPKIERSIELDDSINAEVRNDSVSLLVKKTLSDPIETSSALEDLIRKPILIEPQTKSPERFVEPICSEFKGFQGFCTAKGNKVETNAAKAMNLFSDVFKEFELEPINAINGFQPAKPTRTDSDSEVVKQPQKPISTGFSGFQGFSTAKGNKVQTNPAKAMNLFKDVFNEFDVDPVTDKNAFNEDNLDSLPSKVIEGFRLAKQKPTNVIPKKPGNQSNGESLTTSKTCVNASPVITKKSVIETANVSFDDELSADILEQLNKIEKIADQRSLAISHSVVSPLKSVENLSDSKLLPKRINELRSPKPTVSPLIHSPDGFMSGLMNRDTSTASTPVNRRTEITSNFETRPRPKMRTKLINRISQNELSFADEEMSPNMKELRRKSYSEQIQYIKMKSPELKLPKPGLLYERKIQNDRLKWPQFIKKEIEIKEQQFGIITNAIDLTGGIEITFSSAKNFKFNVLLFCGKSELESNQMCFKISSCISFIPDEKYRLGFLEFLNTFNTLPGVDNSLITPKWFQHHYKMVVFKLYRYSTKLKVPSGVFLTPENVLDQLKYRYDVEIDKVSRSPIRKIIEGDDIPCKRMVLEIVDIRENALVVSDGWYTINTEIDAEIKDKISNGVLSVGRKIITSGAELKNFENPCHPLNMPDNIRLNIHYNSTRIAPLTAKLGYQRNPLPLLINLNDVKLNGGLVSNVLVYLARMYPPIFFNKTNSTYHSEHQERYLSAKWEADRQILANKILDETTKEVNEEFYNQLDMSSSPTALKLKRAKLALEGAADPSDISMSQHQLFGDEKDRMNNEIVKRCFEKSKNLRRDISPCLRMRVLDVKNPEKSVIVTLWQPKDIFNPYLKENLIFKMSNLAPNNKQVDNLRLFSTNKTEIKSVKLSSLNFPSSYLRKISKIGDISMMDKNPPPFNELDLIGFVVLIQKQDKAEIVYLSNSDAELVIVKFWSSISENGYSEIVKEGSFLLMQNLEWRPLSSPQSSTPILFVTALHTKITSLSGKKLTEEQKNFIESFQRIDVNEFSEQVSSKIGKELNMQKINESLNDTNIGLEVSETSVNNSCNNQSTGVTKRKRLGACRPTSANKKTKTVI</sequence>
<reference evidence="5" key="1">
    <citation type="submission" date="2018-07" db="EMBL/GenBank/DDBJ databases">
        <authorList>
            <person name="Quirk P.G."/>
            <person name="Krulwich T.A."/>
        </authorList>
    </citation>
    <scope>NUCLEOTIDE SEQUENCE</scope>
</reference>
<proteinExistence type="predicted"/>
<dbReference type="SUPFAM" id="SSF81872">
    <property type="entry name" value="BRCA2 helical domain"/>
    <property type="match status" value="1"/>
</dbReference>
<dbReference type="InterPro" id="IPR015188">
    <property type="entry name" value="BRCA2_OB_3"/>
</dbReference>
<accession>A0A336MN35</accession>
<dbReference type="InterPro" id="IPR012340">
    <property type="entry name" value="NA-bd_OB-fold"/>
</dbReference>
<dbReference type="PANTHER" id="PTHR11289:SF0">
    <property type="entry name" value="BREAST CANCER TYPE 2 SUSCEPTIBILITY PROTEIN"/>
    <property type="match status" value="1"/>
</dbReference>
<dbReference type="Pfam" id="PF09169">
    <property type="entry name" value="BRCA-2_helical"/>
    <property type="match status" value="1"/>
</dbReference>
<dbReference type="GO" id="GO:0006355">
    <property type="term" value="P:regulation of DNA-templated transcription"/>
    <property type="evidence" value="ECO:0007669"/>
    <property type="project" value="TreeGrafter"/>
</dbReference>
<feature type="domain" description="BRCA2 OB3" evidence="3">
    <location>
        <begin position="1341"/>
        <end position="1480"/>
    </location>
</feature>
<dbReference type="GO" id="GO:0005634">
    <property type="term" value="C:nucleus"/>
    <property type="evidence" value="ECO:0007669"/>
    <property type="project" value="TreeGrafter"/>
</dbReference>
<feature type="domain" description="Breast cancer type 2 susceptibility protein helical" evidence="4">
    <location>
        <begin position="833"/>
        <end position="1008"/>
    </location>
</feature>
<evidence type="ECO:0000259" key="4">
    <source>
        <dbReference type="Pfam" id="PF09169"/>
    </source>
</evidence>
<name>A0A336MN35_CULSO</name>
<dbReference type="PANTHER" id="PTHR11289">
    <property type="entry name" value="BREAST CANCER TYPE 2 SUSCEPTIBILITY PROTEIN BRCA2"/>
    <property type="match status" value="1"/>
</dbReference>
<evidence type="ECO:0000313" key="5">
    <source>
        <dbReference type="EMBL" id="SSX31115.1"/>
    </source>
</evidence>
<evidence type="ECO:0000259" key="2">
    <source>
        <dbReference type="Pfam" id="PF09103"/>
    </source>
</evidence>
<dbReference type="InterPro" id="IPR015252">
    <property type="entry name" value="BRCA2_hlx"/>
</dbReference>
<feature type="domain" description="BRCA2 OB1" evidence="2">
    <location>
        <begin position="1012"/>
        <end position="1117"/>
    </location>
</feature>
<dbReference type="InterPro" id="IPR015187">
    <property type="entry name" value="BRCA2_OB_1"/>
</dbReference>
<protein>
    <submittedName>
        <fullName evidence="5">CSON003306 protein</fullName>
    </submittedName>
</protein>
<evidence type="ECO:0000259" key="3">
    <source>
        <dbReference type="Pfam" id="PF09104"/>
    </source>
</evidence>
<dbReference type="Gene3D" id="2.40.50.140">
    <property type="entry name" value="Nucleic acid-binding proteins"/>
    <property type="match status" value="4"/>
</dbReference>